<feature type="region of interest" description="Disordered" evidence="1">
    <location>
        <begin position="280"/>
        <end position="333"/>
    </location>
</feature>
<gene>
    <name evidence="2" type="ORF">FJTKL_08674</name>
</gene>
<name>A0ABR4EQY7_9PEZI</name>
<evidence type="ECO:0000313" key="3">
    <source>
        <dbReference type="Proteomes" id="UP001600888"/>
    </source>
</evidence>
<sequence length="333" mass="34783">MAYPYKANDEDEDFKDLDPAVAEEMAIAKALQISLKNPQNDATKPPEKKSERTSEKTSGNNFAEEVSHHITKDTTGKGTGNDKMAKKDAETDRILVVKMASLLGTINCPDTYDEAPQGLISGLIPGLVGADSPNSSTGGVAGSDPGQDSLGWSADIADMAIPSQVLGCPDAADTAVEQASLEAINPTVKAETETAVAGSSAPTEGSSSALDDVVAFGVSYDADESGRGRHFDDEVARAHAARVAEIEAALNSQNAHLEEVLSARHAGRLSRDAPVAISAQAARNQIAPAGPSHREAGDSAGDEEMDWLLGEFPVSPRPGSEEAQSPRQGPQRQ</sequence>
<organism evidence="2 3">
    <name type="scientific">Diaporthe vaccinii</name>
    <dbReference type="NCBI Taxonomy" id="105482"/>
    <lineage>
        <taxon>Eukaryota</taxon>
        <taxon>Fungi</taxon>
        <taxon>Dikarya</taxon>
        <taxon>Ascomycota</taxon>
        <taxon>Pezizomycotina</taxon>
        <taxon>Sordariomycetes</taxon>
        <taxon>Sordariomycetidae</taxon>
        <taxon>Diaporthales</taxon>
        <taxon>Diaporthaceae</taxon>
        <taxon>Diaporthe</taxon>
        <taxon>Diaporthe eres species complex</taxon>
    </lineage>
</organism>
<proteinExistence type="predicted"/>
<dbReference type="EMBL" id="JBAWTH010000034">
    <property type="protein sequence ID" value="KAL2284851.1"/>
    <property type="molecule type" value="Genomic_DNA"/>
</dbReference>
<feature type="compositionally biased region" description="Polar residues" evidence="1">
    <location>
        <begin position="322"/>
        <end position="333"/>
    </location>
</feature>
<feature type="region of interest" description="Disordered" evidence="1">
    <location>
        <begin position="32"/>
        <end position="86"/>
    </location>
</feature>
<keyword evidence="3" id="KW-1185">Reference proteome</keyword>
<comment type="caution">
    <text evidence="2">The sequence shown here is derived from an EMBL/GenBank/DDBJ whole genome shotgun (WGS) entry which is preliminary data.</text>
</comment>
<evidence type="ECO:0000313" key="2">
    <source>
        <dbReference type="EMBL" id="KAL2284851.1"/>
    </source>
</evidence>
<feature type="compositionally biased region" description="Basic and acidic residues" evidence="1">
    <location>
        <begin position="65"/>
        <end position="75"/>
    </location>
</feature>
<evidence type="ECO:0000256" key="1">
    <source>
        <dbReference type="SAM" id="MobiDB-lite"/>
    </source>
</evidence>
<reference evidence="2 3" key="1">
    <citation type="submission" date="2024-03" db="EMBL/GenBank/DDBJ databases">
        <title>A high-quality draft genome sequence of Diaporthe vaccinii, a causative agent of upright dieback and viscid rot disease in cranberry plants.</title>
        <authorList>
            <person name="Sarrasin M."/>
            <person name="Lang B.F."/>
            <person name="Burger G."/>
        </authorList>
    </citation>
    <scope>NUCLEOTIDE SEQUENCE [LARGE SCALE GENOMIC DNA]</scope>
    <source>
        <strain evidence="2 3">IS7</strain>
    </source>
</reference>
<accession>A0ABR4EQY7</accession>
<protein>
    <submittedName>
        <fullName evidence="2">Uncharacterized protein</fullName>
    </submittedName>
</protein>
<dbReference type="Proteomes" id="UP001600888">
    <property type="component" value="Unassembled WGS sequence"/>
</dbReference>
<feature type="compositionally biased region" description="Basic and acidic residues" evidence="1">
    <location>
        <begin position="44"/>
        <end position="55"/>
    </location>
</feature>